<feature type="chain" id="PRO_5047059735" evidence="2">
    <location>
        <begin position="24"/>
        <end position="289"/>
    </location>
</feature>
<sequence length="289" mass="32608">MKKQLILGLLALLSLVLVGCRDARTYNDKVNVVFFTSNSDPSKIESYLNIEPGSLIPEPEYIPTRTGYDFLGWFKDIAATQPWNFDTDTVGTESIVLYAGWGSLVYDIFYDWNGGTIPTTPYQETFRVGQSFVLPQPRRVGYEFKAWFLYDENEWPGYTPGIGQTYKPGDGGYSTLPVNVGAADLYLYAHWDAIKVSVTFRANYPVASVVSNPSNRTFTYDFNLVYDANVTPEMTNINKLPDFSAIASTLDYTFVGWNTSADGSGVWYAENTPFQRTIRITLYAQWQAK</sequence>
<dbReference type="PROSITE" id="PS51257">
    <property type="entry name" value="PROKAR_LIPOPROTEIN"/>
    <property type="match status" value="1"/>
</dbReference>
<keyword evidence="2" id="KW-0732">Signal</keyword>
<organism evidence="3 4">
    <name type="scientific">Paracholeplasma vituli</name>
    <dbReference type="NCBI Taxonomy" id="69473"/>
    <lineage>
        <taxon>Bacteria</taxon>
        <taxon>Bacillati</taxon>
        <taxon>Mycoplasmatota</taxon>
        <taxon>Mollicutes</taxon>
        <taxon>Acholeplasmatales</taxon>
        <taxon>Acholeplasmataceae</taxon>
        <taxon>Paracholeplasma</taxon>
    </lineage>
</organism>
<evidence type="ECO:0000313" key="3">
    <source>
        <dbReference type="EMBL" id="MCU0105471.1"/>
    </source>
</evidence>
<protein>
    <submittedName>
        <fullName evidence="3">InlB B-repeat-containing protein</fullName>
    </submittedName>
</protein>
<keyword evidence="4" id="KW-1185">Reference proteome</keyword>
<dbReference type="Pfam" id="PF09479">
    <property type="entry name" value="Flg_new"/>
    <property type="match status" value="3"/>
</dbReference>
<comment type="subcellular location">
    <subcellularLocation>
        <location evidence="1">Cell envelope</location>
    </subcellularLocation>
</comment>
<accession>A0ABT2PWZ4</accession>
<name>A0ABT2PWZ4_9MOLU</name>
<proteinExistence type="predicted"/>
<reference evidence="4" key="1">
    <citation type="submission" date="2023-07" db="EMBL/GenBank/DDBJ databases">
        <title>Novel Mycoplasma species identified in domestic and wild animals.</title>
        <authorList>
            <person name="Volokhov D.V."/>
            <person name="Furtak V.A."/>
            <person name="Zagorodnyaya T.A."/>
        </authorList>
    </citation>
    <scope>NUCLEOTIDE SEQUENCE [LARGE SCALE GENOMIC DNA]</scope>
    <source>
        <strain evidence="4">92-19</strain>
    </source>
</reference>
<dbReference type="EMBL" id="JAOEGN010000014">
    <property type="protein sequence ID" value="MCU0105471.1"/>
    <property type="molecule type" value="Genomic_DNA"/>
</dbReference>
<evidence type="ECO:0000256" key="2">
    <source>
        <dbReference type="SAM" id="SignalP"/>
    </source>
</evidence>
<dbReference type="Gene3D" id="2.60.40.4270">
    <property type="entry name" value="Listeria-Bacteroides repeat domain"/>
    <property type="match status" value="3"/>
</dbReference>
<dbReference type="InterPro" id="IPR013378">
    <property type="entry name" value="InlB-like_B-rpt"/>
</dbReference>
<comment type="caution">
    <text evidence="3">The sequence shown here is derived from an EMBL/GenBank/DDBJ whole genome shotgun (WGS) entry which is preliminary data.</text>
</comment>
<dbReference type="InterPro" id="IPR042229">
    <property type="entry name" value="Listeria/Bacterioides_rpt_sf"/>
</dbReference>
<evidence type="ECO:0000313" key="4">
    <source>
        <dbReference type="Proteomes" id="UP001209076"/>
    </source>
</evidence>
<feature type="signal peptide" evidence="2">
    <location>
        <begin position="1"/>
        <end position="23"/>
    </location>
</feature>
<evidence type="ECO:0000256" key="1">
    <source>
        <dbReference type="ARBA" id="ARBA00004196"/>
    </source>
</evidence>
<gene>
    <name evidence="3" type="ORF">N7603_07350</name>
</gene>
<dbReference type="NCBIfam" id="TIGR02543">
    <property type="entry name" value="List_Bact_rpt"/>
    <property type="match status" value="1"/>
</dbReference>
<dbReference type="RefSeq" id="WP_262096783.1">
    <property type="nucleotide sequence ID" value="NZ_JAOEGN010000014.1"/>
</dbReference>
<dbReference type="Proteomes" id="UP001209076">
    <property type="component" value="Unassembled WGS sequence"/>
</dbReference>